<reference evidence="2 3" key="1">
    <citation type="submission" date="2015-09" db="EMBL/GenBank/DDBJ databases">
        <authorList>
            <consortium name="Pathogen Informatics"/>
        </authorList>
    </citation>
    <scope>NUCLEOTIDE SEQUENCE [LARGE SCALE GENOMIC DNA]</scope>
    <source>
        <strain evidence="2 3">2789STDY5834841</strain>
    </source>
</reference>
<dbReference type="InterPro" id="IPR015927">
    <property type="entry name" value="Peptidase_S24_S26A/B/C"/>
</dbReference>
<organism evidence="2 3">
    <name type="scientific">[Ruminococcus] torques</name>
    <dbReference type="NCBI Taxonomy" id="33039"/>
    <lineage>
        <taxon>Bacteria</taxon>
        <taxon>Bacillati</taxon>
        <taxon>Bacillota</taxon>
        <taxon>Clostridia</taxon>
        <taxon>Lachnospirales</taxon>
        <taxon>Lachnospiraceae</taxon>
        <taxon>Mediterraneibacter</taxon>
    </lineage>
</organism>
<dbReference type="Proteomes" id="UP000095787">
    <property type="component" value="Unassembled WGS sequence"/>
</dbReference>
<dbReference type="AlphaFoldDB" id="A0A174C5F9"/>
<dbReference type="PROSITE" id="PS50943">
    <property type="entry name" value="HTH_CROC1"/>
    <property type="match status" value="1"/>
</dbReference>
<dbReference type="Gene3D" id="2.10.109.10">
    <property type="entry name" value="Umud Fragment, subunit A"/>
    <property type="match status" value="1"/>
</dbReference>
<dbReference type="InterPro" id="IPR039418">
    <property type="entry name" value="LexA-like"/>
</dbReference>
<evidence type="ECO:0000313" key="3">
    <source>
        <dbReference type="Proteomes" id="UP000095787"/>
    </source>
</evidence>
<gene>
    <name evidence="2" type="primary">lexA_2</name>
    <name evidence="2" type="ORF">ERS852456_01580</name>
</gene>
<accession>A0A174C5F9</accession>
<dbReference type="InterPro" id="IPR001387">
    <property type="entry name" value="Cro/C1-type_HTH"/>
</dbReference>
<dbReference type="RefSeq" id="WP_070100403.1">
    <property type="nucleotide sequence ID" value="NZ_CYZO01000018.1"/>
</dbReference>
<evidence type="ECO:0000259" key="1">
    <source>
        <dbReference type="PROSITE" id="PS50943"/>
    </source>
</evidence>
<dbReference type="Pfam" id="PF01381">
    <property type="entry name" value="HTH_3"/>
    <property type="match status" value="1"/>
</dbReference>
<protein>
    <submittedName>
        <fullName evidence="2">LexA repressor</fullName>
        <ecNumber evidence="2">3.4.21.88</ecNumber>
    </submittedName>
</protein>
<dbReference type="CDD" id="cd06529">
    <property type="entry name" value="S24_LexA-like"/>
    <property type="match status" value="1"/>
</dbReference>
<dbReference type="SMART" id="SM00530">
    <property type="entry name" value="HTH_XRE"/>
    <property type="match status" value="1"/>
</dbReference>
<dbReference type="SUPFAM" id="SSF51306">
    <property type="entry name" value="LexA/Signal peptidase"/>
    <property type="match status" value="1"/>
</dbReference>
<dbReference type="SUPFAM" id="SSF47413">
    <property type="entry name" value="lambda repressor-like DNA-binding domains"/>
    <property type="match status" value="1"/>
</dbReference>
<sequence>MDFKNIILALRNERGFSQEQLAKVLHVSKSTVAMWETGQRLPSVEKYEEIADYFNVDMDFLYGRTSIKRRALFDESGSEYVNSKLVTSISRKNQGIIINVLGRVAAGIPIDAVTDIIDTEEISLEMARTGEFFGLQIKGDSMEPKISDGDVVIVRQQNDAESGDIVIATINGDEATCKRIRKYRDGIELVSSNPCYEPMFFSNEEIENKPVRIIGRVVELRAKF</sequence>
<dbReference type="InterPro" id="IPR010982">
    <property type="entry name" value="Lambda_DNA-bd_dom_sf"/>
</dbReference>
<dbReference type="InterPro" id="IPR050077">
    <property type="entry name" value="LexA_repressor"/>
</dbReference>
<dbReference type="EC" id="3.4.21.88" evidence="2"/>
<evidence type="ECO:0000313" key="2">
    <source>
        <dbReference type="EMBL" id="CUO08771.1"/>
    </source>
</evidence>
<dbReference type="Pfam" id="PF00717">
    <property type="entry name" value="Peptidase_S24"/>
    <property type="match status" value="1"/>
</dbReference>
<dbReference type="GO" id="GO:0003677">
    <property type="term" value="F:DNA binding"/>
    <property type="evidence" value="ECO:0007669"/>
    <property type="project" value="InterPro"/>
</dbReference>
<dbReference type="InterPro" id="IPR036286">
    <property type="entry name" value="LexA/Signal_pep-like_sf"/>
</dbReference>
<keyword evidence="2" id="KW-0378">Hydrolase</keyword>
<proteinExistence type="predicted"/>
<dbReference type="EMBL" id="CYZO01000018">
    <property type="protein sequence ID" value="CUO08771.1"/>
    <property type="molecule type" value="Genomic_DNA"/>
</dbReference>
<dbReference type="PANTHER" id="PTHR33516">
    <property type="entry name" value="LEXA REPRESSOR"/>
    <property type="match status" value="1"/>
</dbReference>
<name>A0A174C5F9_9FIRM</name>
<dbReference type="GO" id="GO:0004252">
    <property type="term" value="F:serine-type endopeptidase activity"/>
    <property type="evidence" value="ECO:0007669"/>
    <property type="project" value="UniProtKB-EC"/>
</dbReference>
<dbReference type="PANTHER" id="PTHR33516:SF2">
    <property type="entry name" value="LEXA REPRESSOR-RELATED"/>
    <property type="match status" value="1"/>
</dbReference>
<dbReference type="CDD" id="cd00093">
    <property type="entry name" value="HTH_XRE"/>
    <property type="match status" value="1"/>
</dbReference>
<dbReference type="Gene3D" id="1.10.260.40">
    <property type="entry name" value="lambda repressor-like DNA-binding domains"/>
    <property type="match status" value="1"/>
</dbReference>
<feature type="domain" description="HTH cro/C1-type" evidence="1">
    <location>
        <begin position="7"/>
        <end position="61"/>
    </location>
</feature>